<dbReference type="Proteomes" id="UP000297527">
    <property type="component" value="Unassembled WGS sequence"/>
</dbReference>
<gene>
    <name evidence="2" type="ORF">BCON_0174g00180</name>
</gene>
<dbReference type="AlphaFoldDB" id="A0A4Z1HUT0"/>
<name>A0A4Z1HUT0_9HELO</name>
<organism evidence="2 3">
    <name type="scientific">Botryotinia convoluta</name>
    <dbReference type="NCBI Taxonomy" id="54673"/>
    <lineage>
        <taxon>Eukaryota</taxon>
        <taxon>Fungi</taxon>
        <taxon>Dikarya</taxon>
        <taxon>Ascomycota</taxon>
        <taxon>Pezizomycotina</taxon>
        <taxon>Leotiomycetes</taxon>
        <taxon>Helotiales</taxon>
        <taxon>Sclerotiniaceae</taxon>
        <taxon>Botryotinia</taxon>
    </lineage>
</organism>
<sequence length="145" mass="16531">MGQLSRVFGGNISILDHHLRLGDDLKIIFPEFDRVQEKCLSARSSIPQKQEEVGKAFGTLSSWLWKWGREPFPLSPQDLGQNEHDDETRAQSPGSDSEVVELSNTSPHVPVFLKSFIRSLAKMNLMMRQEANFPDRVLASFNYRN</sequence>
<dbReference type="EMBL" id="PQXN01000174">
    <property type="protein sequence ID" value="TGO50872.1"/>
    <property type="molecule type" value="Genomic_DNA"/>
</dbReference>
<reference evidence="2 3" key="1">
    <citation type="submission" date="2017-12" db="EMBL/GenBank/DDBJ databases">
        <title>Comparative genomics of Botrytis spp.</title>
        <authorList>
            <person name="Valero-Jimenez C.A."/>
            <person name="Tapia P."/>
            <person name="Veloso J."/>
            <person name="Silva-Moreno E."/>
            <person name="Staats M."/>
            <person name="Valdes J.H."/>
            <person name="Van Kan J.A.L."/>
        </authorList>
    </citation>
    <scope>NUCLEOTIDE SEQUENCE [LARGE SCALE GENOMIC DNA]</scope>
    <source>
        <strain evidence="2 3">MUCL11595</strain>
    </source>
</reference>
<evidence type="ECO:0000256" key="1">
    <source>
        <dbReference type="SAM" id="MobiDB-lite"/>
    </source>
</evidence>
<accession>A0A4Z1HUT0</accession>
<keyword evidence="3" id="KW-1185">Reference proteome</keyword>
<evidence type="ECO:0000313" key="3">
    <source>
        <dbReference type="Proteomes" id="UP000297527"/>
    </source>
</evidence>
<feature type="region of interest" description="Disordered" evidence="1">
    <location>
        <begin position="74"/>
        <end position="103"/>
    </location>
</feature>
<evidence type="ECO:0000313" key="2">
    <source>
        <dbReference type="EMBL" id="TGO50872.1"/>
    </source>
</evidence>
<comment type="caution">
    <text evidence="2">The sequence shown here is derived from an EMBL/GenBank/DDBJ whole genome shotgun (WGS) entry which is preliminary data.</text>
</comment>
<protein>
    <submittedName>
        <fullName evidence="2">Uncharacterized protein</fullName>
    </submittedName>
</protein>
<proteinExistence type="predicted"/>